<keyword evidence="2" id="KW-1185">Reference proteome</keyword>
<dbReference type="GeneID" id="31014909"/>
<evidence type="ECO:0000313" key="1">
    <source>
        <dbReference type="EMBL" id="OJD33046.1"/>
    </source>
</evidence>
<evidence type="ECO:0008006" key="3">
    <source>
        <dbReference type="Google" id="ProtNLM"/>
    </source>
</evidence>
<sequence>MPRENPLEALTAEARDMILHLLDCESLKRLRLCCKSLAGHGARRLFRTIRTDFSAASMERVIDIANSEAISGHVRNLVLLNWEGWRDYEYEEFCGKIVLQDWRSRRNEHFMELLYEEYMANRDECSLVWCLLHAPRPVSYKQKEAERALTRYEQSCLGFQAAMLKFSNLKHVGAEFGHHFKRTQTWRDYQFEPSKFESRGNHASDDVYFASRLLLLQALGLRNSLTNSLTSLHLDITEELWAVGELDRFWRENDEFNACNGQPDESLIQRQLHLMEDAFTHLTDLRIGVLDNGFPTPYRDLVLPRLLRKTTKLERLHLSLPTTWHLASNSGIEQDILSRVLSGVRWQNLREVTLQVDFTFDSLLGFLLSHATMLASLTLYRCDMHGGSWPDMYRAMRGISFRKLCHLNFSECADGDPLVPPLLAFSRESTAVSHHSLYNMRELWMGYSKDIYPYILRQTDFMPPLFQYGCYMDEDSADGVDLSREDDSVE</sequence>
<dbReference type="SUPFAM" id="SSF52047">
    <property type="entry name" value="RNI-like"/>
    <property type="match status" value="1"/>
</dbReference>
<organism evidence="1 2">
    <name type="scientific">Diplodia corticola</name>
    <dbReference type="NCBI Taxonomy" id="236234"/>
    <lineage>
        <taxon>Eukaryota</taxon>
        <taxon>Fungi</taxon>
        <taxon>Dikarya</taxon>
        <taxon>Ascomycota</taxon>
        <taxon>Pezizomycotina</taxon>
        <taxon>Dothideomycetes</taxon>
        <taxon>Dothideomycetes incertae sedis</taxon>
        <taxon>Botryosphaeriales</taxon>
        <taxon>Botryosphaeriaceae</taxon>
        <taxon>Diplodia</taxon>
    </lineage>
</organism>
<dbReference type="Proteomes" id="UP000183809">
    <property type="component" value="Unassembled WGS sequence"/>
</dbReference>
<protein>
    <recommendedName>
        <fullName evidence="3">F-box domain-containing protein</fullName>
    </recommendedName>
</protein>
<gene>
    <name evidence="1" type="ORF">BKCO1_3400031</name>
</gene>
<name>A0A1J9QVN1_9PEZI</name>
<evidence type="ECO:0000313" key="2">
    <source>
        <dbReference type="Proteomes" id="UP000183809"/>
    </source>
</evidence>
<dbReference type="EMBL" id="MNUE01000034">
    <property type="protein sequence ID" value="OJD33046.1"/>
    <property type="molecule type" value="Genomic_DNA"/>
</dbReference>
<comment type="caution">
    <text evidence="1">The sequence shown here is derived from an EMBL/GenBank/DDBJ whole genome shotgun (WGS) entry which is preliminary data.</text>
</comment>
<dbReference type="AlphaFoldDB" id="A0A1J9QVN1"/>
<proteinExistence type="predicted"/>
<dbReference type="RefSeq" id="XP_020129306.1">
    <property type="nucleotide sequence ID" value="XM_020274648.1"/>
</dbReference>
<accession>A0A1J9QVN1</accession>
<reference evidence="1 2" key="1">
    <citation type="submission" date="2016-10" db="EMBL/GenBank/DDBJ databases">
        <title>Proteomics and genomics reveal pathogen-plant mechanisms compatible with a hemibiotrophic lifestyle of Diplodia corticola.</title>
        <authorList>
            <person name="Fernandes I."/>
            <person name="De Jonge R."/>
            <person name="Van De Peer Y."/>
            <person name="Devreese B."/>
            <person name="Alves A."/>
            <person name="Esteves A.C."/>
        </authorList>
    </citation>
    <scope>NUCLEOTIDE SEQUENCE [LARGE SCALE GENOMIC DNA]</scope>
    <source>
        <strain evidence="1 2">CBS 112549</strain>
    </source>
</reference>